<protein>
    <submittedName>
        <fullName evidence="1">Uncharacterized protein</fullName>
    </submittedName>
</protein>
<sequence>MELGGIWEPNVFLVYRGPTGSVPWTAVGFVFSGAFEDHRSAGLWWSVSPSGGGHGRFLKSFLGLIIIFGPRWCCRGLLQMVLIWAAMGDSLGLFSLASSSSSLPSSLVAAGAAADRFLVTEFCCGLLDNSPWTTGWCGGPALFHIFWALADVAVDRFLLVIYHV</sequence>
<reference evidence="1" key="1">
    <citation type="submission" date="2018-02" db="EMBL/GenBank/DDBJ databases">
        <authorList>
            <person name="Cohen D.B."/>
            <person name="Kent A.D."/>
        </authorList>
    </citation>
    <scope>NUCLEOTIDE SEQUENCE</scope>
</reference>
<organism evidence="1">
    <name type="scientific">Fagus sylvatica</name>
    <name type="common">Beechnut</name>
    <dbReference type="NCBI Taxonomy" id="28930"/>
    <lineage>
        <taxon>Eukaryota</taxon>
        <taxon>Viridiplantae</taxon>
        <taxon>Streptophyta</taxon>
        <taxon>Embryophyta</taxon>
        <taxon>Tracheophyta</taxon>
        <taxon>Spermatophyta</taxon>
        <taxon>Magnoliopsida</taxon>
        <taxon>eudicotyledons</taxon>
        <taxon>Gunneridae</taxon>
        <taxon>Pentapetalae</taxon>
        <taxon>rosids</taxon>
        <taxon>fabids</taxon>
        <taxon>Fagales</taxon>
        <taxon>Fagaceae</taxon>
        <taxon>Fagus</taxon>
    </lineage>
</organism>
<dbReference type="EMBL" id="OIVN01006462">
    <property type="protein sequence ID" value="SPD33602.1"/>
    <property type="molecule type" value="Genomic_DNA"/>
</dbReference>
<name>A0A2N9J8K7_FAGSY</name>
<evidence type="ECO:0000313" key="1">
    <source>
        <dbReference type="EMBL" id="SPD33602.1"/>
    </source>
</evidence>
<dbReference type="AlphaFoldDB" id="A0A2N9J8K7"/>
<gene>
    <name evidence="1" type="ORF">FSB_LOCUS61484</name>
</gene>
<accession>A0A2N9J8K7</accession>
<proteinExistence type="predicted"/>